<dbReference type="AlphaFoldDB" id="A0A1I8A502"/>
<protein>
    <submittedName>
        <fullName evidence="2">DDE_Tnp_1_7 domain-containing protein</fullName>
    </submittedName>
</protein>
<organism evidence="1 2">
    <name type="scientific">Steinernema glaseri</name>
    <dbReference type="NCBI Taxonomy" id="37863"/>
    <lineage>
        <taxon>Eukaryota</taxon>
        <taxon>Metazoa</taxon>
        <taxon>Ecdysozoa</taxon>
        <taxon>Nematoda</taxon>
        <taxon>Chromadorea</taxon>
        <taxon>Rhabditida</taxon>
        <taxon>Tylenchina</taxon>
        <taxon>Panagrolaimomorpha</taxon>
        <taxon>Strongyloidoidea</taxon>
        <taxon>Steinernematidae</taxon>
        <taxon>Steinernema</taxon>
    </lineage>
</organism>
<accession>A0A1I8A502</accession>
<evidence type="ECO:0000313" key="1">
    <source>
        <dbReference type="Proteomes" id="UP000095287"/>
    </source>
</evidence>
<name>A0A1I8A502_9BILA</name>
<evidence type="ECO:0000313" key="2">
    <source>
        <dbReference type="WBParaSite" id="L893_g32735.t1"/>
    </source>
</evidence>
<dbReference type="WBParaSite" id="L893_g32735.t1">
    <property type="protein sequence ID" value="L893_g32735.t1"/>
    <property type="gene ID" value="L893_g32735"/>
</dbReference>
<proteinExistence type="predicted"/>
<sequence length="67" mass="7669">MSHNVKNDSDAEGKDVLMIFQLDRRTAHSKEYSLDWEQRCKKSVLGPLVKRGFSTWVLIATCLLACK</sequence>
<dbReference type="Proteomes" id="UP000095287">
    <property type="component" value="Unplaced"/>
</dbReference>
<reference evidence="2" key="1">
    <citation type="submission" date="2016-11" db="UniProtKB">
        <authorList>
            <consortium name="WormBaseParasite"/>
        </authorList>
    </citation>
    <scope>IDENTIFICATION</scope>
</reference>
<keyword evidence="1" id="KW-1185">Reference proteome</keyword>